<keyword evidence="7" id="KW-1133">Transmembrane helix</keyword>
<evidence type="ECO:0000256" key="10">
    <source>
        <dbReference type="ARBA" id="ARBA00024938"/>
    </source>
</evidence>
<evidence type="ECO:0000256" key="3">
    <source>
        <dbReference type="ARBA" id="ARBA00011720"/>
    </source>
</evidence>
<evidence type="ECO:0000256" key="9">
    <source>
        <dbReference type="ARBA" id="ARBA00023180"/>
    </source>
</evidence>
<evidence type="ECO:0000256" key="6">
    <source>
        <dbReference type="ARBA" id="ARBA00022824"/>
    </source>
</evidence>
<evidence type="ECO:0000256" key="1">
    <source>
        <dbReference type="ARBA" id="ARBA00004477"/>
    </source>
</evidence>
<evidence type="ECO:0000256" key="11">
    <source>
        <dbReference type="SAM" id="MobiDB-lite"/>
    </source>
</evidence>
<feature type="compositionally biased region" description="Low complexity" evidence="11">
    <location>
        <begin position="55"/>
        <end position="100"/>
    </location>
</feature>
<evidence type="ECO:0000256" key="4">
    <source>
        <dbReference type="ARBA" id="ARBA00022692"/>
    </source>
</evidence>
<reference evidence="13" key="3">
    <citation type="submission" date="2025-08" db="UniProtKB">
        <authorList>
            <consortium name="RefSeq"/>
        </authorList>
    </citation>
    <scope>IDENTIFICATION</scope>
    <source>
        <tissue evidence="13">Whole organism</tissue>
    </source>
</reference>
<reference evidence="12" key="1">
    <citation type="journal article" date="1997" name="Nucleic Acids Res.">
        <title>tRNAscan-SE: a program for improved detection of transfer RNA genes in genomic sequence.</title>
        <authorList>
            <person name="Lowe T.M."/>
            <person name="Eddy S.R."/>
        </authorList>
    </citation>
    <scope>NUCLEOTIDE SEQUENCE [LARGE SCALE GENOMIC DNA]</scope>
</reference>
<feature type="compositionally biased region" description="Basic and acidic residues" evidence="11">
    <location>
        <begin position="18"/>
        <end position="31"/>
    </location>
</feature>
<keyword evidence="9" id="KW-0325">Glycoprotein</keyword>
<keyword evidence="12" id="KW-1185">Reference proteome</keyword>
<dbReference type="Proteomes" id="UP000694904">
    <property type="component" value="Chromosome 3"/>
</dbReference>
<accession>A0ABM1NV33</accession>
<feature type="region of interest" description="Disordered" evidence="11">
    <location>
        <begin position="55"/>
        <end position="115"/>
    </location>
</feature>
<organism evidence="12 13">
    <name type="scientific">Drosophila arizonae</name>
    <name type="common">Fruit fly</name>
    <dbReference type="NCBI Taxonomy" id="7263"/>
    <lineage>
        <taxon>Eukaryota</taxon>
        <taxon>Metazoa</taxon>
        <taxon>Ecdysozoa</taxon>
        <taxon>Arthropoda</taxon>
        <taxon>Hexapoda</taxon>
        <taxon>Insecta</taxon>
        <taxon>Pterygota</taxon>
        <taxon>Neoptera</taxon>
        <taxon>Endopterygota</taxon>
        <taxon>Diptera</taxon>
        <taxon>Brachycera</taxon>
        <taxon>Muscomorpha</taxon>
        <taxon>Ephydroidea</taxon>
        <taxon>Drosophilidae</taxon>
        <taxon>Drosophila</taxon>
    </lineage>
</organism>
<name>A0ABM1NV33_DROAR</name>
<evidence type="ECO:0000256" key="5">
    <source>
        <dbReference type="ARBA" id="ARBA00022703"/>
    </source>
</evidence>
<evidence type="ECO:0000256" key="7">
    <source>
        <dbReference type="ARBA" id="ARBA00022989"/>
    </source>
</evidence>
<reference evidence="12" key="2">
    <citation type="journal article" date="2016" name="G3 (Bethesda)">
        <title>Genome Evolution in Three Species of Cactophilic Drosophila.</title>
        <authorList>
            <person name="Sanchez-Flores A."/>
            <person name="Penazola F."/>
            <person name="Carpinteyro-Ponce J."/>
            <person name="Nazario-Yepiz N."/>
            <person name="Abreu-Goodger C."/>
            <person name="Machado C.A."/>
            <person name="Markow T.A."/>
        </authorList>
    </citation>
    <scope>NUCLEOTIDE SEQUENCE [LARGE SCALE GENOMIC DNA]</scope>
</reference>
<dbReference type="InterPro" id="IPR019308">
    <property type="entry name" value="TMEM214"/>
</dbReference>
<protein>
    <submittedName>
        <fullName evidence="13">Transmembrane protein 214 isoform X1</fullName>
    </submittedName>
</protein>
<dbReference type="PANTHER" id="PTHR13448">
    <property type="entry name" value="TRANSMEMBRANE PROTEIN 214"/>
    <property type="match status" value="1"/>
</dbReference>
<comment type="similarity">
    <text evidence="2">Belongs to the TMEM214 family.</text>
</comment>
<sequence length="685" mass="76154">MSGTSNQWEVVSKSRKQKNLEKKVTAHTEQKRIAAQLPKLEELLPTQQYRNLFANNNINNSNTNNKSDSPAKSTSSAASASSKSKSPRKTNATAAKSSATDVAKKPPKQAAKARTLEQAMKQITPDDFAAQLEQVKISCPGSQLRWLSNISSYLNSRLAFDCDPTFSGRSAQYPSNLASAALKQSILDFLRSVGETNLEYFFYSLLDSMATELNSGQNVAGYKFVLQLIGQNWPAICSHNMAKTALLRNSYQNRSNICLSILWAIGQGGHQNLTEGVKVWQNLMLPNLELKSLSKFVVEHIERVLNAAAARKGETLLINQQEFFDCYNALNGNYNNFSKEQQASLKRTAKQLLQLYIASPVKQANIFLTLLRLINSSNQRIEIEGCISCLLSSGADDCFKVWRMNYKKQQIPSCILLMAIVNDWEGPAKALAQSPAFLSFLQSVKHLNIELQSNKRKDICVDDLEAILKTVQEKTSAQQKKNKQNAASQKKKCGCCKWTLGSIFIIALIAGALCYDTEVNGKGVFENSATGKVLKNAGVLPQVQRGWYVTMGAGARGYKWAEQHIPPYAQPAIKTGIDVWKIARNACCSAYTNGLNYWRSQWPAVAKFIDQYLPNFSHKLEAFAAGAKDLAVNSYDKSATLIKEKVLVGRFSPENINQALNQTRNAALEYYNQFHKKVDAYAKLK</sequence>
<comment type="function">
    <text evidence="10">Critical mediator, in cooperation with CASP4, of endoplasmic reticulum-stress induced apoptosis. Required or the activation of CASP4 following endoplasmic reticulum stress.</text>
</comment>
<dbReference type="RefSeq" id="XP_017858819.1">
    <property type="nucleotide sequence ID" value="XM_018003330.1"/>
</dbReference>
<keyword evidence="4 13" id="KW-0812">Transmembrane</keyword>
<evidence type="ECO:0000256" key="8">
    <source>
        <dbReference type="ARBA" id="ARBA00023136"/>
    </source>
</evidence>
<comment type="subunit">
    <text evidence="3">Constitutively interacts with CASP4; required for the localization of procaspase 4 to the ER.</text>
</comment>
<proteinExistence type="inferred from homology"/>
<keyword evidence="6" id="KW-0256">Endoplasmic reticulum</keyword>
<gene>
    <name evidence="13" type="primary">LOC108610945</name>
</gene>
<feature type="region of interest" description="Disordered" evidence="11">
    <location>
        <begin position="1"/>
        <end position="31"/>
    </location>
</feature>
<evidence type="ECO:0000313" key="12">
    <source>
        <dbReference type="Proteomes" id="UP000694904"/>
    </source>
</evidence>
<keyword evidence="8" id="KW-0472">Membrane</keyword>
<keyword evidence="5" id="KW-0053">Apoptosis</keyword>
<dbReference type="Pfam" id="PF10151">
    <property type="entry name" value="TMEM214"/>
    <property type="match status" value="1"/>
</dbReference>
<comment type="subcellular location">
    <subcellularLocation>
        <location evidence="1">Endoplasmic reticulum membrane</location>
        <topology evidence="1">Multi-pass membrane protein</topology>
    </subcellularLocation>
</comment>
<dbReference type="PANTHER" id="PTHR13448:SF0">
    <property type="entry name" value="TRANSMEMBRANE PROTEIN 214"/>
    <property type="match status" value="1"/>
</dbReference>
<evidence type="ECO:0000313" key="13">
    <source>
        <dbReference type="RefSeq" id="XP_017858819.1"/>
    </source>
</evidence>
<evidence type="ECO:0000256" key="2">
    <source>
        <dbReference type="ARBA" id="ARBA00007984"/>
    </source>
</evidence>
<dbReference type="GeneID" id="108610945"/>